<feature type="transmembrane region" description="Helical" evidence="1">
    <location>
        <begin position="92"/>
        <end position="109"/>
    </location>
</feature>
<gene>
    <name evidence="2" type="ORF">PLOB_00046177</name>
</gene>
<keyword evidence="1" id="KW-1133">Transmembrane helix</keyword>
<comment type="caution">
    <text evidence="2">The sequence shown here is derived from an EMBL/GenBank/DDBJ whole genome shotgun (WGS) entry which is preliminary data.</text>
</comment>
<feature type="transmembrane region" description="Helical" evidence="1">
    <location>
        <begin position="31"/>
        <end position="50"/>
    </location>
</feature>
<proteinExistence type="predicted"/>
<evidence type="ECO:0000313" key="3">
    <source>
        <dbReference type="Proteomes" id="UP001159405"/>
    </source>
</evidence>
<feature type="transmembrane region" description="Helical" evidence="1">
    <location>
        <begin position="262"/>
        <end position="285"/>
    </location>
</feature>
<feature type="transmembrane region" description="Helical" evidence="1">
    <location>
        <begin position="239"/>
        <end position="256"/>
    </location>
</feature>
<feature type="transmembrane region" description="Helical" evidence="1">
    <location>
        <begin position="62"/>
        <end position="80"/>
    </location>
</feature>
<reference evidence="2 3" key="1">
    <citation type="submission" date="2022-05" db="EMBL/GenBank/DDBJ databases">
        <authorList>
            <consortium name="Genoscope - CEA"/>
            <person name="William W."/>
        </authorList>
    </citation>
    <scope>NUCLEOTIDE SEQUENCE [LARGE SCALE GENOMIC DNA]</scope>
</reference>
<keyword evidence="1" id="KW-0812">Transmembrane</keyword>
<keyword evidence="3" id="KW-1185">Reference proteome</keyword>
<sequence length="294" mass="32733">MQVPPSLKALFSADRSLSLTPTERFTQWSSLVYVLFGTSMLLIPSFWANFWQAELVGRTSGYIQLGGLSLAIEGFLLIVASRSRHRVPGHGHINITVFTRIVLINLAAWKLFQAGTAPVRYLFFFVALDNSLAVGTFLVWIFTEKDATLVLFFKEIAGLVFRFPSGSWSSFAVLVTGIVQFAGGVYLKNVEHLRSALNLDPSAGYSDTFLSFHFSLSIAHAVLYIFNGQAVSRSFNASCVFYRVAINMPLVFLLAVTGKVELILSVFLMCADFTLAMFILVFLYCDDINNKEKK</sequence>
<feature type="transmembrane region" description="Helical" evidence="1">
    <location>
        <begin position="208"/>
        <end position="227"/>
    </location>
</feature>
<dbReference type="Proteomes" id="UP001159405">
    <property type="component" value="Unassembled WGS sequence"/>
</dbReference>
<dbReference type="EMBL" id="CALNXK010000081">
    <property type="protein sequence ID" value="CAH3147604.1"/>
    <property type="molecule type" value="Genomic_DNA"/>
</dbReference>
<evidence type="ECO:0000313" key="2">
    <source>
        <dbReference type="EMBL" id="CAH3147604.1"/>
    </source>
</evidence>
<feature type="transmembrane region" description="Helical" evidence="1">
    <location>
        <begin position="163"/>
        <end position="188"/>
    </location>
</feature>
<feature type="transmembrane region" description="Helical" evidence="1">
    <location>
        <begin position="121"/>
        <end position="142"/>
    </location>
</feature>
<organism evidence="2 3">
    <name type="scientific">Porites lobata</name>
    <dbReference type="NCBI Taxonomy" id="104759"/>
    <lineage>
        <taxon>Eukaryota</taxon>
        <taxon>Metazoa</taxon>
        <taxon>Cnidaria</taxon>
        <taxon>Anthozoa</taxon>
        <taxon>Hexacorallia</taxon>
        <taxon>Scleractinia</taxon>
        <taxon>Fungiina</taxon>
        <taxon>Poritidae</taxon>
        <taxon>Porites</taxon>
    </lineage>
</organism>
<evidence type="ECO:0000256" key="1">
    <source>
        <dbReference type="SAM" id="Phobius"/>
    </source>
</evidence>
<protein>
    <submittedName>
        <fullName evidence="2">Uncharacterized protein</fullName>
    </submittedName>
</protein>
<accession>A0ABN8PT33</accession>
<keyword evidence="1" id="KW-0472">Membrane</keyword>
<name>A0ABN8PT33_9CNID</name>